<accession>A0ABX5XIB9</accession>
<comment type="similarity">
    <text evidence="2">Belongs to the sulfatase family.</text>
</comment>
<dbReference type="PANTHER" id="PTHR42693">
    <property type="entry name" value="ARYLSULFATASE FAMILY MEMBER"/>
    <property type="match status" value="1"/>
</dbReference>
<evidence type="ECO:0000256" key="4">
    <source>
        <dbReference type="ARBA" id="ARBA00022729"/>
    </source>
</evidence>
<dbReference type="CDD" id="cd16144">
    <property type="entry name" value="ARS_like"/>
    <property type="match status" value="1"/>
</dbReference>
<dbReference type="PROSITE" id="PS00149">
    <property type="entry name" value="SULFATASE_2"/>
    <property type="match status" value="1"/>
</dbReference>
<dbReference type="Pfam" id="PF00884">
    <property type="entry name" value="Sulfatase"/>
    <property type="match status" value="2"/>
</dbReference>
<keyword evidence="6" id="KW-0106">Calcium</keyword>
<evidence type="ECO:0000256" key="1">
    <source>
        <dbReference type="ARBA" id="ARBA00001913"/>
    </source>
</evidence>
<reference evidence="10 11" key="1">
    <citation type="submission" date="2019-02" db="EMBL/GenBank/DDBJ databases">
        <title>Deep-cultivation of Planctomycetes and their phenomic and genomic characterization uncovers novel biology.</title>
        <authorList>
            <person name="Wiegand S."/>
            <person name="Jogler M."/>
            <person name="Boedeker C."/>
            <person name="Pinto D."/>
            <person name="Vollmers J."/>
            <person name="Rivas-Marin E."/>
            <person name="Kohn T."/>
            <person name="Peeters S.H."/>
            <person name="Heuer A."/>
            <person name="Rast P."/>
            <person name="Oberbeckmann S."/>
            <person name="Bunk B."/>
            <person name="Jeske O."/>
            <person name="Meyerdierks A."/>
            <person name="Storesund J.E."/>
            <person name="Kallscheuer N."/>
            <person name="Luecker S."/>
            <person name="Lage O.M."/>
            <person name="Pohl T."/>
            <person name="Merkel B.J."/>
            <person name="Hornburger P."/>
            <person name="Mueller R.-W."/>
            <person name="Bruemmer F."/>
            <person name="Labrenz M."/>
            <person name="Spormann A.M."/>
            <person name="Op den Camp H."/>
            <person name="Overmann J."/>
            <person name="Amann R."/>
            <person name="Jetten M.S.M."/>
            <person name="Mascher T."/>
            <person name="Medema M.H."/>
            <person name="Devos D.P."/>
            <person name="Kaster A.-K."/>
            <person name="Ovreas L."/>
            <person name="Rohde M."/>
            <person name="Galperin M.Y."/>
            <person name="Jogler C."/>
        </authorList>
    </citation>
    <scope>NUCLEOTIDE SEQUENCE [LARGE SCALE GENOMIC DNA]</scope>
    <source>
        <strain evidence="10 11">TBK1r</strain>
    </source>
</reference>
<dbReference type="RefSeq" id="WP_419580898.1">
    <property type="nucleotide sequence ID" value="NZ_CP036432.1"/>
</dbReference>
<dbReference type="EMBL" id="CP036432">
    <property type="protein sequence ID" value="QDV81619.1"/>
    <property type="molecule type" value="Genomic_DNA"/>
</dbReference>
<organism evidence="10 11">
    <name type="scientific">Stieleria magnilauensis</name>
    <dbReference type="NCBI Taxonomy" id="2527963"/>
    <lineage>
        <taxon>Bacteria</taxon>
        <taxon>Pseudomonadati</taxon>
        <taxon>Planctomycetota</taxon>
        <taxon>Planctomycetia</taxon>
        <taxon>Pirellulales</taxon>
        <taxon>Pirellulaceae</taxon>
        <taxon>Stieleria</taxon>
    </lineage>
</organism>
<feature type="compositionally biased region" description="Basic residues" evidence="7">
    <location>
        <begin position="1116"/>
        <end position="1129"/>
    </location>
</feature>
<dbReference type="InterPro" id="IPR017850">
    <property type="entry name" value="Alkaline_phosphatase_core_sf"/>
</dbReference>
<dbReference type="InterPro" id="IPR050738">
    <property type="entry name" value="Sulfatase"/>
</dbReference>
<dbReference type="SUPFAM" id="SSF53649">
    <property type="entry name" value="Alkaline phosphatase-like"/>
    <property type="match status" value="2"/>
</dbReference>
<keyword evidence="5 10" id="KW-0378">Hydrolase</keyword>
<proteinExistence type="inferred from homology"/>
<comment type="cofactor">
    <cofactor evidence="1">
        <name>Ca(2+)</name>
        <dbReference type="ChEBI" id="CHEBI:29108"/>
    </cofactor>
</comment>
<feature type="domain" description="Sulfatase N-terminal" evidence="9">
    <location>
        <begin position="671"/>
        <end position="988"/>
    </location>
</feature>
<dbReference type="InterPro" id="IPR000917">
    <property type="entry name" value="Sulfatase_N"/>
</dbReference>
<evidence type="ECO:0000256" key="5">
    <source>
        <dbReference type="ARBA" id="ARBA00022801"/>
    </source>
</evidence>
<feature type="region of interest" description="Disordered" evidence="7">
    <location>
        <begin position="1105"/>
        <end position="1129"/>
    </location>
</feature>
<evidence type="ECO:0000256" key="8">
    <source>
        <dbReference type="SAM" id="SignalP"/>
    </source>
</evidence>
<dbReference type="InterPro" id="IPR024607">
    <property type="entry name" value="Sulfatase_CS"/>
</dbReference>
<dbReference type="PROSITE" id="PS00523">
    <property type="entry name" value="SULFATASE_1"/>
    <property type="match status" value="1"/>
</dbReference>
<sequence>MILFQQSGFLKAFICPLLLVVATSQSVWGQNAGSKPNVVFILADDLGWSDTTLYGTTKLYKTPNIERLAQRGMTFTRAYSSSPLCSPTRASVLTGLSPARHGITAPVCHLPKVILEPNQATSGPPNRPATLPESVSRLDTKYYTLAEMFRDNGYTTGHFGKWHLGPEPYSPLEHGFDVDVPHHPGPGPAGSYVAPWKFKDFDHDPDIPDEHLEDRMAKEAVAFLEQHQDEPFFLNYWMFSVHAPFDAKQKLIDEYRKKIDPNDPQRSPTYAAMIESMDDAVGTLLDTLDRLGIAENTIIIFASDNGGNMYNLVDGGTATSNAPLRGGKATMYEGGVRGPAIVVQPGSIKAGSRSDEIIQSSDFYPTLLEMLSVDAQPNQEFDGVSIVPALQGKALDRGAIFTYFPHAPGVPDWLPPAVSVHQGDWKLIRLFHAGEDGKHRYNLFNLSDDIGEQNNLASKFPERVEQLDRLIEQHLVETKAVRPLPNPTFDPSKYDVTQEGKASLKGGANAVKKSNARPSGKPVAGWQPGGTCTLSTSNNGLVVQSTGGDPFFSHAFPEAIDASSFTLHLTMTSNSSGKGQIFWQEQGAGPFKADRSEFFDVQHDGQPHEYAIAFTVTNPLLAVRIDPSRGPGKIEFSEIRLVGQNGTTHYRFQTPKSPPVSSRSDNHDRKPNVIVIYTDDHGYADLSCQGVFDDVRTPNIDKLAAGGVRMTDGYCTAPQCVPSRGGLLSGQYQTKWGLESNPQFQDAATMKRFAELETIPERLKQAGYATGMAGKWHLGPSKADAIAAHGFDKAFHKNSNGAGHWNMNLDGEDVGPEEQKGGGYHIDMISQFACTFIDRFHDQPFFFYLACRAPHVPLDAPQQYLDRFPGEMPERRRQALAMISSIDDGVGRIVATLRKHELEEDTLIFVISDNGAPLKIHKLDAPGGGPGWDGSLNDPMNGEKGMLTEGGIRVPFVVNWKGTIPAGQVYSHPVITLDVGATACSLAGLPEDPILDGVNLIPFLTGQKQGSPHDALYWRWLGQSAIRKGNIKYLRCDDREYLFDLEKDFEETNDLMTRSPELAASLHADLKAWAATQSPPGIWAMQSAAMSSQAAKYFDWYVDGKRDVAPPTTNRRQPRTGRKSKTPNQ</sequence>
<dbReference type="Gene3D" id="3.30.1120.10">
    <property type="match status" value="2"/>
</dbReference>
<dbReference type="PANTHER" id="PTHR42693:SF42">
    <property type="entry name" value="ARYLSULFATASE G"/>
    <property type="match status" value="1"/>
</dbReference>
<evidence type="ECO:0000313" key="10">
    <source>
        <dbReference type="EMBL" id="QDV81619.1"/>
    </source>
</evidence>
<feature type="domain" description="Sulfatase N-terminal" evidence="9">
    <location>
        <begin position="36"/>
        <end position="371"/>
    </location>
</feature>
<feature type="signal peptide" evidence="8">
    <location>
        <begin position="1"/>
        <end position="29"/>
    </location>
</feature>
<evidence type="ECO:0000256" key="7">
    <source>
        <dbReference type="SAM" id="MobiDB-lite"/>
    </source>
</evidence>
<evidence type="ECO:0000256" key="6">
    <source>
        <dbReference type="ARBA" id="ARBA00022837"/>
    </source>
</evidence>
<evidence type="ECO:0000256" key="3">
    <source>
        <dbReference type="ARBA" id="ARBA00022723"/>
    </source>
</evidence>
<protein>
    <submittedName>
        <fullName evidence="10">Arylsulfatase</fullName>
        <ecNumber evidence="10">3.1.6.1</ecNumber>
    </submittedName>
</protein>
<feature type="region of interest" description="Disordered" evidence="7">
    <location>
        <begin position="649"/>
        <end position="668"/>
    </location>
</feature>
<feature type="compositionally biased region" description="Polar residues" evidence="7">
    <location>
        <begin position="649"/>
        <end position="663"/>
    </location>
</feature>
<keyword evidence="4 8" id="KW-0732">Signal</keyword>
<dbReference type="EC" id="3.1.6.1" evidence="10"/>
<feature type="region of interest" description="Disordered" evidence="7">
    <location>
        <begin position="505"/>
        <end position="529"/>
    </location>
</feature>
<evidence type="ECO:0000313" key="11">
    <source>
        <dbReference type="Proteomes" id="UP000318081"/>
    </source>
</evidence>
<keyword evidence="3" id="KW-0479">Metal-binding</keyword>
<dbReference type="GO" id="GO:0004065">
    <property type="term" value="F:arylsulfatase activity"/>
    <property type="evidence" value="ECO:0007669"/>
    <property type="project" value="UniProtKB-EC"/>
</dbReference>
<evidence type="ECO:0000256" key="2">
    <source>
        <dbReference type="ARBA" id="ARBA00008779"/>
    </source>
</evidence>
<gene>
    <name evidence="10" type="primary">atsA_3</name>
    <name evidence="10" type="ORF">TBK1r_05380</name>
</gene>
<keyword evidence="11" id="KW-1185">Reference proteome</keyword>
<feature type="chain" id="PRO_5047387667" evidence="8">
    <location>
        <begin position="30"/>
        <end position="1129"/>
    </location>
</feature>
<dbReference type="Gene3D" id="3.40.720.10">
    <property type="entry name" value="Alkaline Phosphatase, subunit A"/>
    <property type="match status" value="2"/>
</dbReference>
<dbReference type="Proteomes" id="UP000318081">
    <property type="component" value="Chromosome"/>
</dbReference>
<evidence type="ECO:0000259" key="9">
    <source>
        <dbReference type="Pfam" id="PF00884"/>
    </source>
</evidence>
<name>A0ABX5XIB9_9BACT</name>